<sequence length="298" mass="32841">MSGLVLEISFGYFIRFKHKYKVNALPWEYQSHDARISDRYLDFSLESKSASIAGSVTKIGQASMNQNLMVVATKFCSLLFNLYPRFLCKSEPGRLPPPSPVSNSFTGVFMNQALMDLATKRYLPDLGVTFQTCLKNPIPGIPSPKTSGYVRFSVGNQLWLLHTVQGKCVVDRKIHLTGLDIDQCVSVTFVWLSMSSDFDISSSVDIQPFLNVVNADLVPAYVVIGAYAESSVSSFCIDSIVFCISCSPIGVDSVSIDAIMCSLVDLGVLPSIDFARVMSIDSEVLRCELPLNGFDFFL</sequence>
<protein>
    <submittedName>
        <fullName evidence="1">Uncharacterized protein</fullName>
    </submittedName>
</protein>
<organism evidence="1">
    <name type="scientific">Brassica cretica</name>
    <name type="common">Mustard</name>
    <dbReference type="NCBI Taxonomy" id="69181"/>
    <lineage>
        <taxon>Eukaryota</taxon>
        <taxon>Viridiplantae</taxon>
        <taxon>Streptophyta</taxon>
        <taxon>Embryophyta</taxon>
        <taxon>Tracheophyta</taxon>
        <taxon>Spermatophyta</taxon>
        <taxon>Magnoliopsida</taxon>
        <taxon>eudicotyledons</taxon>
        <taxon>Gunneridae</taxon>
        <taxon>Pentapetalae</taxon>
        <taxon>rosids</taxon>
        <taxon>malvids</taxon>
        <taxon>Brassicales</taxon>
        <taxon>Brassicaceae</taxon>
        <taxon>Brassiceae</taxon>
        <taxon>Brassica</taxon>
    </lineage>
</organism>
<name>A0A8S9JZU6_BRACR</name>
<dbReference type="EMBL" id="QGKY02000246">
    <property type="protein sequence ID" value="KAF2587522.1"/>
    <property type="molecule type" value="Genomic_DNA"/>
</dbReference>
<comment type="caution">
    <text evidence="1">The sequence shown here is derived from an EMBL/GenBank/DDBJ whole genome shotgun (WGS) entry which is preliminary data.</text>
</comment>
<accession>A0A8S9JZU6</accession>
<reference evidence="1" key="1">
    <citation type="submission" date="2019-12" db="EMBL/GenBank/DDBJ databases">
        <title>Genome sequencing and annotation of Brassica cretica.</title>
        <authorList>
            <person name="Studholme D.J."/>
            <person name="Sarris P.F."/>
        </authorList>
    </citation>
    <scope>NUCLEOTIDE SEQUENCE</scope>
    <source>
        <strain evidence="1">PFS-102/07</strain>
        <tissue evidence="1">Leaf</tissue>
    </source>
</reference>
<evidence type="ECO:0000313" key="1">
    <source>
        <dbReference type="EMBL" id="KAF2587522.1"/>
    </source>
</evidence>
<dbReference type="AlphaFoldDB" id="A0A8S9JZU6"/>
<proteinExistence type="predicted"/>
<gene>
    <name evidence="1" type="ORF">F2Q70_00037231</name>
</gene>